<dbReference type="Gene3D" id="3.90.1210.10">
    <property type="entry name" value="Antifreeze-like/N-acetylneuraminic acid synthase C-terminal domain"/>
    <property type="match status" value="1"/>
</dbReference>
<dbReference type="InterPro" id="IPR036732">
    <property type="entry name" value="AFP_Neu5c_C_sf"/>
</dbReference>
<protein>
    <submittedName>
        <fullName evidence="2">N-acetylneuraminate synthase</fullName>
    </submittedName>
</protein>
<sequence length="342" mass="36583">MDRTVTQTDGSKIEIIAELAQGFEGKPMQASLLIKAAARSGADAAKLQMVFADELATPGYKYYDLFRSLEMSDEVWAGLVSEARAYGIDLQVDIFGRRSLALAEKIGIRTVKLHGTDIGNPGLLRDVAASGINRALLGAGGAHRDEIASALDILAAKQVVVLLGFQAYPTPTETNQIDRVRSLGDEFKGRSGLSIGFADHADPESPLRLALASAAVGAGATVIEKHLTLGRNMEIEDFESALNPDQFQEFVATLRGVAQAMGATSASDDYGMSDAELGYRKMIRRHVVAARDLAAGEVISPEEIVLKRADIEDPITSPLEVIGRKLIASIKANSALTRSDME</sequence>
<dbReference type="GO" id="GO:0016051">
    <property type="term" value="P:carbohydrate biosynthetic process"/>
    <property type="evidence" value="ECO:0007669"/>
    <property type="project" value="InterPro"/>
</dbReference>
<evidence type="ECO:0000313" key="3">
    <source>
        <dbReference type="Proteomes" id="UP001337723"/>
    </source>
</evidence>
<dbReference type="KEGG" id="rmai:MACH21_19430"/>
<dbReference type="Gene3D" id="3.20.20.70">
    <property type="entry name" value="Aldolase class I"/>
    <property type="match status" value="1"/>
</dbReference>
<name>A0AA48HTF7_9RHOB</name>
<evidence type="ECO:0000259" key="1">
    <source>
        <dbReference type="SMART" id="SM00858"/>
    </source>
</evidence>
<feature type="domain" description="SAF" evidence="1">
    <location>
        <begin position="284"/>
        <end position="342"/>
    </location>
</feature>
<proteinExistence type="predicted"/>
<dbReference type="InterPro" id="IPR013785">
    <property type="entry name" value="Aldolase_TIM"/>
</dbReference>
<dbReference type="CDD" id="cd11614">
    <property type="entry name" value="SAF_CpaB_FlgA_like"/>
    <property type="match status" value="1"/>
</dbReference>
<dbReference type="Proteomes" id="UP001337723">
    <property type="component" value="Chromosome"/>
</dbReference>
<gene>
    <name evidence="2" type="ORF">MACH21_19430</name>
</gene>
<organism evidence="2 3">
    <name type="scientific">Roseicyclus marinus</name>
    <dbReference type="NCBI Taxonomy" id="2161673"/>
    <lineage>
        <taxon>Bacteria</taxon>
        <taxon>Pseudomonadati</taxon>
        <taxon>Pseudomonadota</taxon>
        <taxon>Alphaproteobacteria</taxon>
        <taxon>Rhodobacterales</taxon>
        <taxon>Roseobacteraceae</taxon>
        <taxon>Roseicyclus</taxon>
    </lineage>
</organism>
<dbReference type="SMART" id="SM00858">
    <property type="entry name" value="SAF"/>
    <property type="match status" value="1"/>
</dbReference>
<dbReference type="EMBL" id="AP027266">
    <property type="protein sequence ID" value="BDW85766.1"/>
    <property type="molecule type" value="Genomic_DNA"/>
</dbReference>
<keyword evidence="3" id="KW-1185">Reference proteome</keyword>
<dbReference type="PANTHER" id="PTHR42966">
    <property type="entry name" value="N-ACETYLNEURAMINATE SYNTHASE"/>
    <property type="match status" value="1"/>
</dbReference>
<dbReference type="SUPFAM" id="SSF51569">
    <property type="entry name" value="Aldolase"/>
    <property type="match status" value="1"/>
</dbReference>
<dbReference type="InterPro" id="IPR013132">
    <property type="entry name" value="PseI/NeuA/B-like_N"/>
</dbReference>
<dbReference type="GO" id="GO:0047444">
    <property type="term" value="F:N-acylneuraminate-9-phosphate synthase activity"/>
    <property type="evidence" value="ECO:0007669"/>
    <property type="project" value="TreeGrafter"/>
</dbReference>
<evidence type="ECO:0000313" key="2">
    <source>
        <dbReference type="EMBL" id="BDW85766.1"/>
    </source>
</evidence>
<dbReference type="Pfam" id="PF03102">
    <property type="entry name" value="NeuB"/>
    <property type="match status" value="1"/>
</dbReference>
<dbReference type="RefSeq" id="WP_338271579.1">
    <property type="nucleotide sequence ID" value="NZ_AP027266.1"/>
</dbReference>
<dbReference type="InterPro" id="IPR013974">
    <property type="entry name" value="SAF"/>
</dbReference>
<dbReference type="InterPro" id="IPR051690">
    <property type="entry name" value="PseI-like"/>
</dbReference>
<dbReference type="PANTHER" id="PTHR42966:SF1">
    <property type="entry name" value="SIALIC ACID SYNTHASE"/>
    <property type="match status" value="1"/>
</dbReference>
<dbReference type="Pfam" id="PF08666">
    <property type="entry name" value="SAF"/>
    <property type="match status" value="1"/>
</dbReference>
<accession>A0AA48HTF7</accession>
<dbReference type="SUPFAM" id="SSF51269">
    <property type="entry name" value="AFP III-like domain"/>
    <property type="match status" value="1"/>
</dbReference>
<reference evidence="2 3" key="1">
    <citation type="submission" date="2023-01" db="EMBL/GenBank/DDBJ databases">
        <title>Complete genome sequence of Roseicyclus marinus strain Dej080120_10.</title>
        <authorList>
            <person name="Ueki S."/>
            <person name="Maruyama F."/>
        </authorList>
    </citation>
    <scope>NUCLEOTIDE SEQUENCE [LARGE SCALE GENOMIC DNA]</scope>
    <source>
        <strain evidence="2 3">Dej080120_10</strain>
    </source>
</reference>
<dbReference type="AlphaFoldDB" id="A0AA48HTF7"/>